<dbReference type="EMBL" id="BKCJ010002145">
    <property type="protein sequence ID" value="GEU46578.1"/>
    <property type="molecule type" value="Genomic_DNA"/>
</dbReference>
<feature type="compositionally biased region" description="Polar residues" evidence="1">
    <location>
        <begin position="121"/>
        <end position="146"/>
    </location>
</feature>
<reference evidence="2" key="1">
    <citation type="journal article" date="2019" name="Sci. Rep.">
        <title>Draft genome of Tanacetum cinerariifolium, the natural source of mosquito coil.</title>
        <authorList>
            <person name="Yamashiro T."/>
            <person name="Shiraishi A."/>
            <person name="Satake H."/>
            <person name="Nakayama K."/>
        </authorList>
    </citation>
    <scope>NUCLEOTIDE SEQUENCE</scope>
</reference>
<protein>
    <submittedName>
        <fullName evidence="2">Uncharacterized protein</fullName>
    </submittedName>
</protein>
<dbReference type="AlphaFoldDB" id="A0A6L2KAW4"/>
<evidence type="ECO:0000313" key="2">
    <source>
        <dbReference type="EMBL" id="GEU46578.1"/>
    </source>
</evidence>
<evidence type="ECO:0000256" key="1">
    <source>
        <dbReference type="SAM" id="MobiDB-lite"/>
    </source>
</evidence>
<organism evidence="2">
    <name type="scientific">Tanacetum cinerariifolium</name>
    <name type="common">Dalmatian daisy</name>
    <name type="synonym">Chrysanthemum cinerariifolium</name>
    <dbReference type="NCBI Taxonomy" id="118510"/>
    <lineage>
        <taxon>Eukaryota</taxon>
        <taxon>Viridiplantae</taxon>
        <taxon>Streptophyta</taxon>
        <taxon>Embryophyta</taxon>
        <taxon>Tracheophyta</taxon>
        <taxon>Spermatophyta</taxon>
        <taxon>Magnoliopsida</taxon>
        <taxon>eudicotyledons</taxon>
        <taxon>Gunneridae</taxon>
        <taxon>Pentapetalae</taxon>
        <taxon>asterids</taxon>
        <taxon>campanulids</taxon>
        <taxon>Asterales</taxon>
        <taxon>Asteraceae</taxon>
        <taxon>Asteroideae</taxon>
        <taxon>Anthemideae</taxon>
        <taxon>Anthemidinae</taxon>
        <taxon>Tanacetum</taxon>
    </lineage>
</organism>
<comment type="caution">
    <text evidence="2">The sequence shown here is derived from an EMBL/GenBank/DDBJ whole genome shotgun (WGS) entry which is preliminary data.</text>
</comment>
<sequence>MKGWKKRFFFLDMRAISNAMPWRHHDFDVNDTVSEDGFSALDVQKLTERGDLVVQHTTHLLLVDQPIPKKTNLQQEVEVKDPKIVVARERKAQAVARKREIEQEKRHCPLQTVGPIDNIVENPSETDTKASDSNGNHSVHSSPCGSATKSVHNYIEIDNDREETNSLRLRSFINLFGRDLNAYKTEVVFSSQADHSAHHSPTSERTLSLPRMILQDLHTHKGESSYSRDVYVLELTILHRCRIDSPMWYRVKEEHDGCANRLQVLDKDKNELSYVNRDQALWLKELEAELAKKDFALVYAERILAERAEEKERLITQLGWMLAEGWSKEDIMDALFRVENFNPYSHKKLYPMYDKLFEKQYPYAEKISRGFHHSVAKLLKVYLDPAPFDKAPTKTASKGPTRPSVSFILKKTYLPI</sequence>
<proteinExistence type="predicted"/>
<feature type="region of interest" description="Disordered" evidence="1">
    <location>
        <begin position="114"/>
        <end position="146"/>
    </location>
</feature>
<name>A0A6L2KAW4_TANCI</name>
<gene>
    <name evidence="2" type="ORF">Tci_018556</name>
</gene>
<accession>A0A6L2KAW4</accession>